<dbReference type="AlphaFoldDB" id="N4U602"/>
<dbReference type="GO" id="GO:0016020">
    <property type="term" value="C:membrane"/>
    <property type="evidence" value="ECO:0007669"/>
    <property type="project" value="UniProtKB-SubCell"/>
</dbReference>
<reference evidence="8" key="2">
    <citation type="journal article" date="2014" name="PLoS ONE">
        <title>Genome and Transcriptome Analysis of the Fungal Pathogen Fusarium oxysporum f. sp. cubense Causing Banana Vascular Wilt Disease.</title>
        <authorList>
            <person name="Guo L."/>
            <person name="Han L."/>
            <person name="Yang L."/>
            <person name="Zeng H."/>
            <person name="Fan D."/>
            <person name="Zhu Y."/>
            <person name="Feng Y."/>
            <person name="Wang G."/>
            <person name="Peng C."/>
            <person name="Jiang X."/>
            <person name="Zhou D."/>
            <person name="Ni P."/>
            <person name="Liang C."/>
            <person name="Liu L."/>
            <person name="Wang J."/>
            <person name="Mao C."/>
            <person name="Fang X."/>
            <person name="Peng M."/>
            <person name="Huang J."/>
        </authorList>
    </citation>
    <scope>NUCLEOTIDE SEQUENCE [LARGE SCALE GENOMIC DNA]</scope>
    <source>
        <strain evidence="8">race 1</strain>
    </source>
</reference>
<evidence type="ECO:0000256" key="6">
    <source>
        <dbReference type="ARBA" id="ARBA00023136"/>
    </source>
</evidence>
<name>N4U602_FUSC1</name>
<dbReference type="GO" id="GO:0005739">
    <property type="term" value="C:mitochondrion"/>
    <property type="evidence" value="ECO:0007669"/>
    <property type="project" value="UniProtKB-SubCell"/>
</dbReference>
<organism evidence="7 8">
    <name type="scientific">Fusarium oxysporum f. sp. cubense (strain race 1)</name>
    <name type="common">Panama disease fungus</name>
    <dbReference type="NCBI Taxonomy" id="1229664"/>
    <lineage>
        <taxon>Eukaryota</taxon>
        <taxon>Fungi</taxon>
        <taxon>Dikarya</taxon>
        <taxon>Ascomycota</taxon>
        <taxon>Pezizomycotina</taxon>
        <taxon>Sordariomycetes</taxon>
        <taxon>Hypocreomycetidae</taxon>
        <taxon>Hypocreales</taxon>
        <taxon>Nectriaceae</taxon>
        <taxon>Fusarium</taxon>
        <taxon>Fusarium oxysporum species complex</taxon>
    </lineage>
</organism>
<dbReference type="VEuPathDB" id="FungiDB:FOC1_g10007506"/>
<keyword evidence="4" id="KW-0256">Endoplasmic reticulum</keyword>
<evidence type="ECO:0000256" key="1">
    <source>
        <dbReference type="ARBA" id="ARBA00004173"/>
    </source>
</evidence>
<comment type="subcellular location">
    <subcellularLocation>
        <location evidence="2">Endoplasmic reticulum</location>
    </subcellularLocation>
    <subcellularLocation>
        <location evidence="3">Membrane</location>
    </subcellularLocation>
    <subcellularLocation>
        <location evidence="1">Mitochondrion</location>
    </subcellularLocation>
</comment>
<dbReference type="PANTHER" id="PTHR48182:SF2">
    <property type="entry name" value="PROTEIN SERAC1"/>
    <property type="match status" value="1"/>
</dbReference>
<evidence type="ECO:0000313" key="7">
    <source>
        <dbReference type="EMBL" id="ENH66847.1"/>
    </source>
</evidence>
<evidence type="ECO:0000256" key="2">
    <source>
        <dbReference type="ARBA" id="ARBA00004240"/>
    </source>
</evidence>
<evidence type="ECO:0000313" key="8">
    <source>
        <dbReference type="Proteomes" id="UP000016928"/>
    </source>
</evidence>
<evidence type="ECO:0008006" key="9">
    <source>
        <dbReference type="Google" id="ProtNLM"/>
    </source>
</evidence>
<feature type="non-terminal residue" evidence="7">
    <location>
        <position position="1"/>
    </location>
</feature>
<dbReference type="HOGENOM" id="CLU_2432834_0_0_1"/>
<dbReference type="GO" id="GO:0005783">
    <property type="term" value="C:endoplasmic reticulum"/>
    <property type="evidence" value="ECO:0007669"/>
    <property type="project" value="UniProtKB-SubCell"/>
</dbReference>
<dbReference type="EMBL" id="KB730345">
    <property type="protein sequence ID" value="ENH66847.1"/>
    <property type="molecule type" value="Genomic_DNA"/>
</dbReference>
<dbReference type="Proteomes" id="UP000016928">
    <property type="component" value="Unassembled WGS sequence"/>
</dbReference>
<proteinExistence type="predicted"/>
<keyword evidence="6" id="KW-0472">Membrane</keyword>
<protein>
    <recommendedName>
        <fullName evidence="9">DUF676 domain-containing protein</fullName>
    </recommendedName>
</protein>
<reference evidence="8" key="1">
    <citation type="submission" date="2012-09" db="EMBL/GenBank/DDBJ databases">
        <title>Genome sequencing and comparative transcriptomics of race 1 and race 4 of banana pathogen: Fusarium oxysporum f. sp. cubense.</title>
        <authorList>
            <person name="Fang X."/>
            <person name="Huang J."/>
        </authorList>
    </citation>
    <scope>NUCLEOTIDE SEQUENCE [LARGE SCALE GENOMIC DNA]</scope>
    <source>
        <strain evidence="8">race 1</strain>
    </source>
</reference>
<evidence type="ECO:0000256" key="4">
    <source>
        <dbReference type="ARBA" id="ARBA00022824"/>
    </source>
</evidence>
<sequence>WPEDLLSTQESCQKARIMTYGYDSVIFKLLHGANFSTITSEGTSLLIALTRRGVICRYRPLMFITHSLGGLIAKSVKICPVRHPESLPTFV</sequence>
<evidence type="ECO:0000256" key="5">
    <source>
        <dbReference type="ARBA" id="ARBA00023128"/>
    </source>
</evidence>
<dbReference type="OrthoDB" id="7464126at2759"/>
<dbReference type="InterPro" id="IPR052374">
    <property type="entry name" value="SERAC1"/>
</dbReference>
<dbReference type="PANTHER" id="PTHR48182">
    <property type="entry name" value="PROTEIN SERAC1"/>
    <property type="match status" value="1"/>
</dbReference>
<accession>N4U602</accession>
<gene>
    <name evidence="7" type="ORF">FOC1_g10007506</name>
</gene>
<evidence type="ECO:0000256" key="3">
    <source>
        <dbReference type="ARBA" id="ARBA00004370"/>
    </source>
</evidence>
<keyword evidence="5" id="KW-0496">Mitochondrion</keyword>